<dbReference type="GO" id="GO:0003993">
    <property type="term" value="F:acid phosphatase activity"/>
    <property type="evidence" value="ECO:0007669"/>
    <property type="project" value="InterPro"/>
</dbReference>
<feature type="non-terminal residue" evidence="1">
    <location>
        <position position="1"/>
    </location>
</feature>
<proteinExistence type="predicted"/>
<dbReference type="GO" id="GO:0046872">
    <property type="term" value="F:metal ion binding"/>
    <property type="evidence" value="ECO:0007669"/>
    <property type="project" value="InterPro"/>
</dbReference>
<dbReference type="InterPro" id="IPR008963">
    <property type="entry name" value="Purple_acid_Pase-like_N"/>
</dbReference>
<dbReference type="AlphaFoldDB" id="X1H2H4"/>
<reference evidence="1" key="1">
    <citation type="journal article" date="2014" name="Front. Microbiol.">
        <title>High frequency of phylogenetically diverse reductive dehalogenase-homologous genes in deep subseafloor sedimentary metagenomes.</title>
        <authorList>
            <person name="Kawai M."/>
            <person name="Futagami T."/>
            <person name="Toyoda A."/>
            <person name="Takaki Y."/>
            <person name="Nishi S."/>
            <person name="Hori S."/>
            <person name="Arai W."/>
            <person name="Tsubouchi T."/>
            <person name="Morono Y."/>
            <person name="Uchiyama I."/>
            <person name="Ito T."/>
            <person name="Fujiyama A."/>
            <person name="Inagaki F."/>
            <person name="Takami H."/>
        </authorList>
    </citation>
    <scope>NUCLEOTIDE SEQUENCE</scope>
    <source>
        <strain evidence="1">Expedition CK06-06</strain>
    </source>
</reference>
<dbReference type="InterPro" id="IPR013783">
    <property type="entry name" value="Ig-like_fold"/>
</dbReference>
<dbReference type="SUPFAM" id="SSF49363">
    <property type="entry name" value="Purple acid phosphatase, N-terminal domain"/>
    <property type="match status" value="1"/>
</dbReference>
<evidence type="ECO:0000313" key="1">
    <source>
        <dbReference type="EMBL" id="GAH63617.1"/>
    </source>
</evidence>
<gene>
    <name evidence="1" type="ORF">S03H2_54039</name>
</gene>
<sequence>SWDTDKLATSKLEYSLNSDLSSATTIGEPAFSTTHDYQLANLSQGKTYYYKITLTDVSLNSSVSSIRQFVK</sequence>
<dbReference type="EMBL" id="BARU01034422">
    <property type="protein sequence ID" value="GAH63617.1"/>
    <property type="molecule type" value="Genomic_DNA"/>
</dbReference>
<protein>
    <recommendedName>
        <fullName evidence="2">Fibronectin type-III domain-containing protein</fullName>
    </recommendedName>
</protein>
<accession>X1H2H4</accession>
<evidence type="ECO:0008006" key="2">
    <source>
        <dbReference type="Google" id="ProtNLM"/>
    </source>
</evidence>
<dbReference type="Gene3D" id="2.60.40.10">
    <property type="entry name" value="Immunoglobulins"/>
    <property type="match status" value="1"/>
</dbReference>
<organism evidence="1">
    <name type="scientific">marine sediment metagenome</name>
    <dbReference type="NCBI Taxonomy" id="412755"/>
    <lineage>
        <taxon>unclassified sequences</taxon>
        <taxon>metagenomes</taxon>
        <taxon>ecological metagenomes</taxon>
    </lineage>
</organism>
<comment type="caution">
    <text evidence="1">The sequence shown here is derived from an EMBL/GenBank/DDBJ whole genome shotgun (WGS) entry which is preliminary data.</text>
</comment>
<name>X1H2H4_9ZZZZ</name>